<feature type="domain" description="JmjC" evidence="2">
    <location>
        <begin position="344"/>
        <end position="484"/>
    </location>
</feature>
<dbReference type="EMBL" id="ML987201">
    <property type="protein sequence ID" value="KAF2245041.1"/>
    <property type="molecule type" value="Genomic_DNA"/>
</dbReference>
<dbReference type="Proteomes" id="UP000800094">
    <property type="component" value="Unassembled WGS sequence"/>
</dbReference>
<evidence type="ECO:0000313" key="3">
    <source>
        <dbReference type="EMBL" id="KAF2245041.1"/>
    </source>
</evidence>
<organism evidence="3 4">
    <name type="scientific">Trematosphaeria pertusa</name>
    <dbReference type="NCBI Taxonomy" id="390896"/>
    <lineage>
        <taxon>Eukaryota</taxon>
        <taxon>Fungi</taxon>
        <taxon>Dikarya</taxon>
        <taxon>Ascomycota</taxon>
        <taxon>Pezizomycotina</taxon>
        <taxon>Dothideomycetes</taxon>
        <taxon>Pleosporomycetidae</taxon>
        <taxon>Pleosporales</taxon>
        <taxon>Massarineae</taxon>
        <taxon>Trematosphaeriaceae</taxon>
        <taxon>Trematosphaeria</taxon>
    </lineage>
</organism>
<reference evidence="3" key="1">
    <citation type="journal article" date="2020" name="Stud. Mycol.">
        <title>101 Dothideomycetes genomes: a test case for predicting lifestyles and emergence of pathogens.</title>
        <authorList>
            <person name="Haridas S."/>
            <person name="Albert R."/>
            <person name="Binder M."/>
            <person name="Bloem J."/>
            <person name="Labutti K."/>
            <person name="Salamov A."/>
            <person name="Andreopoulos B."/>
            <person name="Baker S."/>
            <person name="Barry K."/>
            <person name="Bills G."/>
            <person name="Bluhm B."/>
            <person name="Cannon C."/>
            <person name="Castanera R."/>
            <person name="Culley D."/>
            <person name="Daum C."/>
            <person name="Ezra D."/>
            <person name="Gonzalez J."/>
            <person name="Henrissat B."/>
            <person name="Kuo A."/>
            <person name="Liang C."/>
            <person name="Lipzen A."/>
            <person name="Lutzoni F."/>
            <person name="Magnuson J."/>
            <person name="Mondo S."/>
            <person name="Nolan M."/>
            <person name="Ohm R."/>
            <person name="Pangilinan J."/>
            <person name="Park H.-J."/>
            <person name="Ramirez L."/>
            <person name="Alfaro M."/>
            <person name="Sun H."/>
            <person name="Tritt A."/>
            <person name="Yoshinaga Y."/>
            <person name="Zwiers L.-H."/>
            <person name="Turgeon B."/>
            <person name="Goodwin S."/>
            <person name="Spatafora J."/>
            <person name="Crous P."/>
            <person name="Grigoriev I."/>
        </authorList>
    </citation>
    <scope>NUCLEOTIDE SEQUENCE</scope>
    <source>
        <strain evidence="3">CBS 122368</strain>
    </source>
</reference>
<accession>A0A6A6I3X2</accession>
<dbReference type="InterPro" id="IPR003347">
    <property type="entry name" value="JmjC_dom"/>
</dbReference>
<gene>
    <name evidence="3" type="ORF">BU26DRAFT_508397</name>
</gene>
<evidence type="ECO:0000259" key="2">
    <source>
        <dbReference type="PROSITE" id="PS51184"/>
    </source>
</evidence>
<sequence length="601" mass="68595">MPPRPRLPTHYDAPAHSAMTQAWATVIAECRSRSLVESEFERFISNGMRWTEGFFACIFGLPEGKFRQKYKKYYKPEVDTEEAYRTAFDKLCDGLLSIPEAQAAYAECPEWLKERIPHQLRRKSRRQMQRRERNAKENDSNTETPPDTVQTGTKRKAPPIDDDEGSIHHENAAALSLCPSFRPSSNTPSTAHTSYEYPSILRKRSSLDEDTIKALRAADLQGLQLLLRPEDEPVQMVFAPFLTAMQSNRLLLWDGDPETSSWSGLDKPRLIRAENWGIPKGLKRLCLEATRDRAVNVYRQRGFANHAVPKEKQHYKISTWFKVDDPGHVFWALDVLVKDGSTTFPLSPPASLTQRQIVYTRNIEFLHKANITPKYTFVDTHNDNGLHVLSICGKRCTKLWVIHPPTSENMKAFYRYYGHENTFGKFEPLAKGGLCFLQFPHDAIYLPPGTLHTIYTIEGGCLTGTTWASNTSLFASAQIFEQDVQKGVLNMLDSFLNLVRSLHCAVQDTSDSSRENMQRAMELICELDMDEVWEQLRAPPKEGPKRGVTARQLWDLLQDVGKEMQRHGFDDITCGKCSEGIFEHVNVPDPRKTRSTRSRKG</sequence>
<evidence type="ECO:0000313" key="4">
    <source>
        <dbReference type="Proteomes" id="UP000800094"/>
    </source>
</evidence>
<dbReference type="OrthoDB" id="3790934at2759"/>
<dbReference type="SUPFAM" id="SSF51197">
    <property type="entry name" value="Clavaminate synthase-like"/>
    <property type="match status" value="1"/>
</dbReference>
<keyword evidence="4" id="KW-1185">Reference proteome</keyword>
<feature type="compositionally biased region" description="Polar residues" evidence="1">
    <location>
        <begin position="141"/>
        <end position="152"/>
    </location>
</feature>
<feature type="compositionally biased region" description="Basic residues" evidence="1">
    <location>
        <begin position="119"/>
        <end position="128"/>
    </location>
</feature>
<dbReference type="AlphaFoldDB" id="A0A6A6I3X2"/>
<feature type="region of interest" description="Disordered" evidence="1">
    <location>
        <begin position="119"/>
        <end position="166"/>
    </location>
</feature>
<name>A0A6A6I3X2_9PLEO</name>
<proteinExistence type="predicted"/>
<evidence type="ECO:0000256" key="1">
    <source>
        <dbReference type="SAM" id="MobiDB-lite"/>
    </source>
</evidence>
<dbReference type="GeneID" id="54580402"/>
<protein>
    <recommendedName>
        <fullName evidence="2">JmjC domain-containing protein</fullName>
    </recommendedName>
</protein>
<dbReference type="PROSITE" id="PS51184">
    <property type="entry name" value="JMJC"/>
    <property type="match status" value="1"/>
</dbReference>
<feature type="compositionally biased region" description="Basic and acidic residues" evidence="1">
    <location>
        <begin position="129"/>
        <end position="139"/>
    </location>
</feature>
<dbReference type="RefSeq" id="XP_033680045.1">
    <property type="nucleotide sequence ID" value="XM_033827072.1"/>
</dbReference>